<name>B6G9I1_9ACTN</name>
<comment type="caution">
    <text evidence="2">The sequence shown here is derived from an EMBL/GenBank/DDBJ whole genome shotgun (WGS) entry which is preliminary data.</text>
</comment>
<evidence type="ECO:0000256" key="1">
    <source>
        <dbReference type="SAM" id="MobiDB-lite"/>
    </source>
</evidence>
<gene>
    <name evidence="2" type="ORF">COLSTE_00722</name>
</gene>
<dbReference type="EMBL" id="ABXJ01000040">
    <property type="protein sequence ID" value="EEA91071.1"/>
    <property type="molecule type" value="Genomic_DNA"/>
</dbReference>
<organism evidence="2 3">
    <name type="scientific">Collinsella stercoris DSM 13279</name>
    <dbReference type="NCBI Taxonomy" id="445975"/>
    <lineage>
        <taxon>Bacteria</taxon>
        <taxon>Bacillati</taxon>
        <taxon>Actinomycetota</taxon>
        <taxon>Coriobacteriia</taxon>
        <taxon>Coriobacteriales</taxon>
        <taxon>Coriobacteriaceae</taxon>
        <taxon>Collinsella</taxon>
    </lineage>
</organism>
<evidence type="ECO:0000313" key="3">
    <source>
        <dbReference type="Proteomes" id="UP000003560"/>
    </source>
</evidence>
<feature type="compositionally biased region" description="Basic and acidic residues" evidence="1">
    <location>
        <begin position="1"/>
        <end position="16"/>
    </location>
</feature>
<keyword evidence="3" id="KW-1185">Reference proteome</keyword>
<reference evidence="2 3" key="2">
    <citation type="submission" date="2008-10" db="EMBL/GenBank/DDBJ databases">
        <authorList>
            <person name="Fulton L."/>
            <person name="Clifton S."/>
            <person name="Fulton B."/>
            <person name="Xu J."/>
            <person name="Minx P."/>
            <person name="Pepin K.H."/>
            <person name="Johnson M."/>
            <person name="Thiruvilangam P."/>
            <person name="Bhonagiri V."/>
            <person name="Nash W.E."/>
            <person name="Mardis E.R."/>
            <person name="Wilson R.K."/>
        </authorList>
    </citation>
    <scope>NUCLEOTIDE SEQUENCE [LARGE SCALE GENOMIC DNA]</scope>
    <source>
        <strain evidence="2 3">DSM 13279</strain>
    </source>
</reference>
<accession>B6G9I1</accession>
<proteinExistence type="predicted"/>
<protein>
    <submittedName>
        <fullName evidence="2">Uncharacterized protein</fullName>
    </submittedName>
</protein>
<dbReference type="AlphaFoldDB" id="B6G9I1"/>
<dbReference type="HOGENOM" id="CLU_2971642_0_0_11"/>
<reference evidence="2 3" key="1">
    <citation type="submission" date="2008-10" db="EMBL/GenBank/DDBJ databases">
        <title>Draft genome sequence of Collinsella stercoris (DSM 13279).</title>
        <authorList>
            <person name="Sudarsanam P."/>
            <person name="Ley R."/>
            <person name="Guruge J."/>
            <person name="Turnbaugh P.J."/>
            <person name="Mahowald M."/>
            <person name="Liep D."/>
            <person name="Gordon J."/>
        </authorList>
    </citation>
    <scope>NUCLEOTIDE SEQUENCE [LARGE SCALE GENOMIC DNA]</scope>
    <source>
        <strain evidence="2 3">DSM 13279</strain>
    </source>
</reference>
<feature type="region of interest" description="Disordered" evidence="1">
    <location>
        <begin position="1"/>
        <end position="24"/>
    </location>
</feature>
<evidence type="ECO:0000313" key="2">
    <source>
        <dbReference type="EMBL" id="EEA91071.1"/>
    </source>
</evidence>
<sequence length="58" mass="5609">MRASERREAVCGRVSREGAGVTDTAEGAVTADGIGVESAADRAAAGEAAGTAGWGCGL</sequence>
<dbReference type="Proteomes" id="UP000003560">
    <property type="component" value="Unassembled WGS sequence"/>
</dbReference>